<dbReference type="PANTHER" id="PTHR15377">
    <property type="entry name" value="TRANSCRIPTION ELONGATION REGULATOR 1"/>
    <property type="match status" value="1"/>
</dbReference>
<dbReference type="GO" id="GO:0003712">
    <property type="term" value="F:transcription coregulator activity"/>
    <property type="evidence" value="ECO:0007669"/>
    <property type="project" value="TreeGrafter"/>
</dbReference>
<feature type="compositionally biased region" description="Acidic residues" evidence="3">
    <location>
        <begin position="751"/>
        <end position="760"/>
    </location>
</feature>
<reference evidence="5" key="1">
    <citation type="submission" date="2017-12" db="EMBL/GenBank/DDBJ databases">
        <title>Gene loss provides genomic basis for host adaptation in cereal stripe rust fungi.</title>
        <authorList>
            <person name="Xia C."/>
        </authorList>
    </citation>
    <scope>NUCLEOTIDE SEQUENCE [LARGE SCALE GENOMIC DNA]</scope>
    <source>
        <strain evidence="5">93-210</strain>
    </source>
</reference>
<dbReference type="CDD" id="cd00201">
    <property type="entry name" value="WW"/>
    <property type="match status" value="2"/>
</dbReference>
<proteinExistence type="predicted"/>
<keyword evidence="1" id="KW-0677">Repeat</keyword>
<feature type="compositionally biased region" description="Low complexity" evidence="3">
    <location>
        <begin position="249"/>
        <end position="270"/>
    </location>
</feature>
<dbReference type="Proteomes" id="UP000239156">
    <property type="component" value="Unassembled WGS sequence"/>
</dbReference>
<dbReference type="InterPro" id="IPR002713">
    <property type="entry name" value="FF_domain"/>
</dbReference>
<comment type="caution">
    <text evidence="5">The sequence shown here is derived from an EMBL/GenBank/DDBJ whole genome shotgun (WGS) entry which is preliminary data.</text>
</comment>
<gene>
    <name evidence="5" type="ORF">PSTT_16418</name>
</gene>
<dbReference type="VEuPathDB" id="FungiDB:PSTT_16418"/>
<dbReference type="InterPro" id="IPR036517">
    <property type="entry name" value="FF_domain_sf"/>
</dbReference>
<dbReference type="InterPro" id="IPR036020">
    <property type="entry name" value="WW_dom_sf"/>
</dbReference>
<organism evidence="5 6">
    <name type="scientific">Puccinia striiformis</name>
    <dbReference type="NCBI Taxonomy" id="27350"/>
    <lineage>
        <taxon>Eukaryota</taxon>
        <taxon>Fungi</taxon>
        <taxon>Dikarya</taxon>
        <taxon>Basidiomycota</taxon>
        <taxon>Pucciniomycotina</taxon>
        <taxon>Pucciniomycetes</taxon>
        <taxon>Pucciniales</taxon>
        <taxon>Pucciniaceae</taxon>
        <taxon>Puccinia</taxon>
    </lineage>
</organism>
<dbReference type="Gene3D" id="1.10.10.440">
    <property type="entry name" value="FF domain"/>
    <property type="match status" value="5"/>
</dbReference>
<keyword evidence="2" id="KW-0175">Coiled coil</keyword>
<name>A0A2S4UD28_9BASI</name>
<dbReference type="AlphaFoldDB" id="A0A2S4UD28"/>
<feature type="region of interest" description="Disordered" evidence="3">
    <location>
        <begin position="483"/>
        <end position="525"/>
    </location>
</feature>
<dbReference type="VEuPathDB" id="FungiDB:PSHT_11697"/>
<evidence type="ECO:0000313" key="6">
    <source>
        <dbReference type="Proteomes" id="UP000239156"/>
    </source>
</evidence>
<feature type="region of interest" description="Disordered" evidence="3">
    <location>
        <begin position="1"/>
        <end position="22"/>
    </location>
</feature>
<dbReference type="SMART" id="SM00441">
    <property type="entry name" value="FF"/>
    <property type="match status" value="4"/>
</dbReference>
<feature type="domain" description="WW" evidence="4">
    <location>
        <begin position="17"/>
        <end position="50"/>
    </location>
</feature>
<dbReference type="PANTHER" id="PTHR15377:SF3">
    <property type="entry name" value="WW DOMAIN-CONTAINING PROTEIN"/>
    <property type="match status" value="1"/>
</dbReference>
<dbReference type="SMART" id="SM00456">
    <property type="entry name" value="WW"/>
    <property type="match status" value="2"/>
</dbReference>
<feature type="region of interest" description="Disordered" evidence="3">
    <location>
        <begin position="644"/>
        <end position="671"/>
    </location>
</feature>
<feature type="compositionally biased region" description="Polar residues" evidence="3">
    <location>
        <begin position="499"/>
        <end position="509"/>
    </location>
</feature>
<evidence type="ECO:0000256" key="3">
    <source>
        <dbReference type="SAM" id="MobiDB-lite"/>
    </source>
</evidence>
<protein>
    <recommendedName>
        <fullName evidence="4">WW domain-containing protein</fullName>
    </recommendedName>
</protein>
<feature type="region of interest" description="Disordered" evidence="3">
    <location>
        <begin position="741"/>
        <end position="764"/>
    </location>
</feature>
<dbReference type="SUPFAM" id="SSF81698">
    <property type="entry name" value="FF domain"/>
    <property type="match status" value="4"/>
</dbReference>
<dbReference type="Pfam" id="PF01846">
    <property type="entry name" value="FF"/>
    <property type="match status" value="4"/>
</dbReference>
<evidence type="ECO:0000259" key="4">
    <source>
        <dbReference type="PROSITE" id="PS50020"/>
    </source>
</evidence>
<dbReference type="GO" id="GO:0005634">
    <property type="term" value="C:nucleus"/>
    <property type="evidence" value="ECO:0007669"/>
    <property type="project" value="TreeGrafter"/>
</dbReference>
<dbReference type="Pfam" id="PF00397">
    <property type="entry name" value="WW"/>
    <property type="match status" value="1"/>
</dbReference>
<dbReference type="EMBL" id="PKSL01000359">
    <property type="protein sequence ID" value="POV95182.1"/>
    <property type="molecule type" value="Genomic_DNA"/>
</dbReference>
<feature type="coiled-coil region" evidence="2">
    <location>
        <begin position="137"/>
        <end position="183"/>
    </location>
</feature>
<dbReference type="Gene3D" id="2.20.70.10">
    <property type="match status" value="2"/>
</dbReference>
<feature type="compositionally biased region" description="Basic and acidic residues" evidence="3">
    <location>
        <begin position="483"/>
        <end position="498"/>
    </location>
</feature>
<dbReference type="SUPFAM" id="SSF51045">
    <property type="entry name" value="WW domain"/>
    <property type="match status" value="2"/>
</dbReference>
<dbReference type="InterPro" id="IPR045148">
    <property type="entry name" value="TCRG1-like"/>
</dbReference>
<feature type="compositionally biased region" description="Polar residues" evidence="3">
    <location>
        <begin position="197"/>
        <end position="216"/>
    </location>
</feature>
<evidence type="ECO:0000256" key="1">
    <source>
        <dbReference type="ARBA" id="ARBA00022737"/>
    </source>
</evidence>
<dbReference type="PROSITE" id="PS01159">
    <property type="entry name" value="WW_DOMAIN_1"/>
    <property type="match status" value="2"/>
</dbReference>
<feature type="domain" description="WW" evidence="4">
    <location>
        <begin position="92"/>
        <end position="125"/>
    </location>
</feature>
<feature type="region of interest" description="Disordered" evidence="3">
    <location>
        <begin position="191"/>
        <end position="222"/>
    </location>
</feature>
<evidence type="ECO:0000313" key="5">
    <source>
        <dbReference type="EMBL" id="POV95182.1"/>
    </source>
</evidence>
<accession>A0A2S4UD28</accession>
<sequence>MASPSPTEVSLPVYAAAPLPPGWTEHRAPAGQFYYYHAESGESTYVRPSAPAPAVKEQDPNLIVPSEGATEKKSSTTTTSKKKKEKPKTKEPIPETSWMKVTTTAGNVFYTNVETKASSWTIPEEIKEQVKFYEEAEARKLEEIKMAELEQARLKAEETKRIHEAEQRRMIEAEVQKVRAEVEAEAQLRGLKRKNELSSSIEPTQSTAQSTSNPTSIHPDRQSKIAKLDSATGENDQDEEWQRQIAEEMAQEAAEQSGTTLPPQTNNPPTMAVHKNPPPPAGLTLDELKATFKAMLLEKSIDPMAPWDNELPKFVTDARYLGEELFLFLLCKMYNSLVMKERRDIFDEFCKEKIRQQRAAKQAIPKVDPPQAYRSLLIEFVTSTRTLFEDFKNKHKKDPRFRNFGRDDRERERAFKNWLKELGEQKRQQLMKAEEDFQKLLIEKAILTEVDYKSFKERVKDDSRFIAITSNSSKESMWKKWVEGEQSRKKNDPEKVVEQSKTSTVISQNGEEKKRKQEASLKAREEEVREMKKKLEKESSQTKNFVGKEEAEREFKSFLIDHVRDHDADWGDVRFQLTRDSRYESMKCLPSHEMKAIFTKHVDSIYSKQIKTLEAYFERQVKQPLTATFSIVKENLLDLATEGDDGEEDLARGKGIDLSSSSSSSRTEEEEKLKLKRTLRRLIGGKEGRRKGLELIEEKFNQWKEGKELKARSEFDEMFKESSFIEFWGRIKKAALEDRTKKDVGNSTIQEEGDDDEGEDGGDKDLVDFREMAKSIDLNEIQSVFKNDNRWIVWDHLPEKRDSWIRSYLDQLAVPKQTVYQK</sequence>
<dbReference type="FunFam" id="1.10.10.440:FF:000044">
    <property type="entry name" value="Transcription elongation regulator 1"/>
    <property type="match status" value="1"/>
</dbReference>
<keyword evidence="6" id="KW-1185">Reference proteome</keyword>
<dbReference type="GO" id="GO:0070063">
    <property type="term" value="F:RNA polymerase binding"/>
    <property type="evidence" value="ECO:0007669"/>
    <property type="project" value="InterPro"/>
</dbReference>
<feature type="compositionally biased region" description="Basic and acidic residues" evidence="3">
    <location>
        <begin position="510"/>
        <end position="525"/>
    </location>
</feature>
<evidence type="ECO:0000256" key="2">
    <source>
        <dbReference type="SAM" id="Coils"/>
    </source>
</evidence>
<dbReference type="PROSITE" id="PS50020">
    <property type="entry name" value="WW_DOMAIN_2"/>
    <property type="match status" value="2"/>
</dbReference>
<dbReference type="InterPro" id="IPR001202">
    <property type="entry name" value="WW_dom"/>
</dbReference>
<feature type="region of interest" description="Disordered" evidence="3">
    <location>
        <begin position="45"/>
        <end position="93"/>
    </location>
</feature>
<feature type="region of interest" description="Disordered" evidence="3">
    <location>
        <begin position="249"/>
        <end position="283"/>
    </location>
</feature>